<comment type="function">
    <text evidence="3">Plays a role in endocytosis and trafficking to the vacuole. Functions with type I myosins to restore polarity of the actin cytoskeleton after NaCl stress.</text>
</comment>
<dbReference type="CDD" id="cd11778">
    <property type="entry name" value="SH3_Bzz1_2"/>
    <property type="match status" value="1"/>
</dbReference>
<dbReference type="PANTHER" id="PTHR15735">
    <property type="entry name" value="FCH AND DOUBLE SH3 DOMAINS PROTEIN"/>
    <property type="match status" value="1"/>
</dbReference>
<dbReference type="Gene3D" id="2.30.30.40">
    <property type="entry name" value="SH3 Domains"/>
    <property type="match status" value="2"/>
</dbReference>
<dbReference type="InterPro" id="IPR031160">
    <property type="entry name" value="F_BAR_dom"/>
</dbReference>
<evidence type="ECO:0000256" key="4">
    <source>
        <dbReference type="ARBA" id="ARBA00061387"/>
    </source>
</evidence>
<dbReference type="InterPro" id="IPR001060">
    <property type="entry name" value="FCH_dom"/>
</dbReference>
<evidence type="ECO:0000256" key="6">
    <source>
        <dbReference type="PROSITE-ProRule" id="PRU00192"/>
    </source>
</evidence>
<dbReference type="eggNOG" id="KOG3565">
    <property type="taxonomic scope" value="Eukaryota"/>
</dbReference>
<dbReference type="SUPFAM" id="SSF103657">
    <property type="entry name" value="BAR/IMD domain-like"/>
    <property type="match status" value="1"/>
</dbReference>
<dbReference type="RefSeq" id="XP_001645044.1">
    <property type="nucleotide sequence ID" value="XM_001644994.1"/>
</dbReference>
<dbReference type="GeneID" id="5545385"/>
<evidence type="ECO:0000256" key="3">
    <source>
        <dbReference type="ARBA" id="ARBA00054085"/>
    </source>
</evidence>
<dbReference type="GO" id="GO:0030479">
    <property type="term" value="C:actin cortical patch"/>
    <property type="evidence" value="ECO:0007669"/>
    <property type="project" value="EnsemblFungi"/>
</dbReference>
<dbReference type="InParanoid" id="A7TKS4"/>
<evidence type="ECO:0000256" key="1">
    <source>
        <dbReference type="ARBA" id="ARBA00022443"/>
    </source>
</evidence>
<dbReference type="AlphaFoldDB" id="A7TKS4"/>
<dbReference type="PROSITE" id="PS51741">
    <property type="entry name" value="F_BAR"/>
    <property type="match status" value="1"/>
</dbReference>
<dbReference type="GO" id="GO:0006897">
    <property type="term" value="P:endocytosis"/>
    <property type="evidence" value="ECO:0007669"/>
    <property type="project" value="EnsemblFungi"/>
</dbReference>
<dbReference type="GO" id="GO:0009651">
    <property type="term" value="P:response to salt stress"/>
    <property type="evidence" value="ECO:0007669"/>
    <property type="project" value="EnsemblFungi"/>
</dbReference>
<dbReference type="HOGENOM" id="CLU_015390_1_0_1"/>
<gene>
    <name evidence="12" type="ORF">Kpol_1072p56</name>
</gene>
<dbReference type="CDD" id="cd11912">
    <property type="entry name" value="SH3_Bzz1_1"/>
    <property type="match status" value="1"/>
</dbReference>
<evidence type="ECO:0000256" key="9">
    <source>
        <dbReference type="SAM" id="MobiDB-lite"/>
    </source>
</evidence>
<dbReference type="PROSITE" id="PS50002">
    <property type="entry name" value="SH3"/>
    <property type="match status" value="2"/>
</dbReference>
<evidence type="ECO:0000256" key="7">
    <source>
        <dbReference type="PROSITE-ProRule" id="PRU01077"/>
    </source>
</evidence>
<protein>
    <recommendedName>
        <fullName evidence="5">Protein BZZ1</fullName>
    </recommendedName>
</protein>
<evidence type="ECO:0000259" key="10">
    <source>
        <dbReference type="PROSITE" id="PS50002"/>
    </source>
</evidence>
<dbReference type="EMBL" id="DS480409">
    <property type="protein sequence ID" value="EDO17186.1"/>
    <property type="molecule type" value="Genomic_DNA"/>
</dbReference>
<accession>A7TKS4</accession>
<dbReference type="SMART" id="SM00055">
    <property type="entry name" value="FCH"/>
    <property type="match status" value="1"/>
</dbReference>
<dbReference type="InterPro" id="IPR035459">
    <property type="entry name" value="Bzz1_SH3_1"/>
</dbReference>
<dbReference type="PRINTS" id="PR00452">
    <property type="entry name" value="SH3DOMAIN"/>
</dbReference>
<proteinExistence type="inferred from homology"/>
<evidence type="ECO:0000313" key="13">
    <source>
        <dbReference type="Proteomes" id="UP000000267"/>
    </source>
</evidence>
<dbReference type="GO" id="GO:0045010">
    <property type="term" value="P:actin nucleation"/>
    <property type="evidence" value="ECO:0007669"/>
    <property type="project" value="EnsemblFungi"/>
</dbReference>
<feature type="coiled-coil region" evidence="8">
    <location>
        <begin position="147"/>
        <end position="196"/>
    </location>
</feature>
<organism evidence="13">
    <name type="scientific">Vanderwaltozyma polyspora (strain ATCC 22028 / DSM 70294 / BCRC 21397 / CBS 2163 / NBRC 10782 / NRRL Y-8283 / UCD 57-17)</name>
    <name type="common">Kluyveromyces polysporus</name>
    <dbReference type="NCBI Taxonomy" id="436907"/>
    <lineage>
        <taxon>Eukaryota</taxon>
        <taxon>Fungi</taxon>
        <taxon>Dikarya</taxon>
        <taxon>Ascomycota</taxon>
        <taxon>Saccharomycotina</taxon>
        <taxon>Saccharomycetes</taxon>
        <taxon>Saccharomycetales</taxon>
        <taxon>Saccharomycetaceae</taxon>
        <taxon>Vanderwaltozyma</taxon>
    </lineage>
</organism>
<feature type="domain" description="F-BAR" evidence="11">
    <location>
        <begin position="5"/>
        <end position="271"/>
    </location>
</feature>
<dbReference type="Gene3D" id="1.20.1270.60">
    <property type="entry name" value="Arfaptin homology (AH) domain/BAR domain"/>
    <property type="match status" value="1"/>
</dbReference>
<feature type="compositionally biased region" description="Polar residues" evidence="9">
    <location>
        <begin position="454"/>
        <end position="466"/>
    </location>
</feature>
<evidence type="ECO:0000256" key="2">
    <source>
        <dbReference type="ARBA" id="ARBA00023054"/>
    </source>
</evidence>
<dbReference type="InterPro" id="IPR027267">
    <property type="entry name" value="AH/BAR_dom_sf"/>
</dbReference>
<feature type="region of interest" description="Disordered" evidence="9">
    <location>
        <begin position="427"/>
        <end position="475"/>
    </location>
</feature>
<evidence type="ECO:0000313" key="12">
    <source>
        <dbReference type="EMBL" id="EDO17186.1"/>
    </source>
</evidence>
<dbReference type="Proteomes" id="UP000000267">
    <property type="component" value="Unassembled WGS sequence"/>
</dbReference>
<evidence type="ECO:0000256" key="5">
    <source>
        <dbReference type="ARBA" id="ARBA00074946"/>
    </source>
</evidence>
<evidence type="ECO:0000256" key="8">
    <source>
        <dbReference type="SAM" id="Coils"/>
    </source>
</evidence>
<dbReference type="GO" id="GO:0005543">
    <property type="term" value="F:phospholipid binding"/>
    <property type="evidence" value="ECO:0007669"/>
    <property type="project" value="EnsemblFungi"/>
</dbReference>
<dbReference type="SMART" id="SM00326">
    <property type="entry name" value="SH3"/>
    <property type="match status" value="2"/>
</dbReference>
<feature type="domain" description="SH3" evidence="10">
    <location>
        <begin position="581"/>
        <end position="637"/>
    </location>
</feature>
<dbReference type="OrthoDB" id="8783038at2759"/>
<name>A7TKS4_VANPO</name>
<dbReference type="GO" id="GO:0005886">
    <property type="term" value="C:plasma membrane"/>
    <property type="evidence" value="ECO:0007669"/>
    <property type="project" value="EnsemblFungi"/>
</dbReference>
<comment type="similarity">
    <text evidence="4">Belongs to the BZZ1 family.</text>
</comment>
<dbReference type="PhylomeDB" id="A7TKS4"/>
<keyword evidence="2 7" id="KW-0175">Coiled coil</keyword>
<feature type="coiled-coil region" evidence="8">
    <location>
        <begin position="311"/>
        <end position="359"/>
    </location>
</feature>
<dbReference type="GO" id="GO:0030833">
    <property type="term" value="P:regulation of actin filament polymerization"/>
    <property type="evidence" value="ECO:0007669"/>
    <property type="project" value="TreeGrafter"/>
</dbReference>
<keyword evidence="1 6" id="KW-0728">SH3 domain</keyword>
<dbReference type="OMA" id="TPMMEEP"/>
<keyword evidence="13" id="KW-1185">Reference proteome</keyword>
<dbReference type="SUPFAM" id="SSF50044">
    <property type="entry name" value="SH3-domain"/>
    <property type="match status" value="2"/>
</dbReference>
<dbReference type="PANTHER" id="PTHR15735:SF21">
    <property type="entry name" value="PROTEIN NERVOUS WRECK"/>
    <property type="match status" value="1"/>
</dbReference>
<reference evidence="12 13" key="1">
    <citation type="journal article" date="2007" name="Proc. Natl. Acad. Sci. U.S.A.">
        <title>Independent sorting-out of thousands of duplicated gene pairs in two yeast species descended from a whole-genome duplication.</title>
        <authorList>
            <person name="Scannell D.R."/>
            <person name="Frank A.C."/>
            <person name="Conant G.C."/>
            <person name="Byrne K.P."/>
            <person name="Woolfit M."/>
            <person name="Wolfe K.H."/>
        </authorList>
    </citation>
    <scope>NUCLEOTIDE SEQUENCE [LARGE SCALE GENOMIC DNA]</scope>
    <source>
        <strain evidence="13">ATCC 22028 / DSM 70294 / BCRC 21397 / CBS 2163 / NBRC 10782 / NRRL Y-8283 / UCD 57-17</strain>
    </source>
</reference>
<dbReference type="FunFam" id="1.20.1270.60:FF:000060">
    <property type="entry name" value="Actin polymerization protein Bzz1"/>
    <property type="match status" value="1"/>
</dbReference>
<feature type="domain" description="SH3" evidence="10">
    <location>
        <begin position="499"/>
        <end position="561"/>
    </location>
</feature>
<dbReference type="InterPro" id="IPR001452">
    <property type="entry name" value="SH3_domain"/>
</dbReference>
<dbReference type="Pfam" id="PF14604">
    <property type="entry name" value="SH3_9"/>
    <property type="match status" value="2"/>
</dbReference>
<dbReference type="Pfam" id="PF00611">
    <property type="entry name" value="FCH"/>
    <property type="match status" value="1"/>
</dbReference>
<dbReference type="KEGG" id="vpo:Kpol_1072p56"/>
<sequence>MSGQLSIGNELKDSLKETDKWVHNNVKWLKEVESFYRERAKLEKEYCEKLLHLTGEYFNKKSASSVPLSVGDTPTTSPGSIEAASVVTWNEILAQTELIAKEHGKLAQEFDGQIGGQLSGLHSKVDMTLSKIQGYGKEMTDRRNDVYNELERSKKAYDESCQVMENARNKNTKSPNERNKNKLAEKETDMNIAKNAYLIKINQANRVKDKYYFQDVPEALDLMQDLNEVRIIFLNEILKQASSFETNLGLQVQKRLETADTILSQNKPSLSTAMFIKHNVKQWKEPADFQYRPSPIWHDDEKFVVPSQVEANDLRMKLAVAEKEYNQNNDLAKGEFSQLSSLNKKKQEMKSNEDNIKGQEFFDNMKTYIGLVSSFTNHETMKLKSEVQIESIQNNTPSEFDLSTDNINISSTKKKTGFFSMFKQGLKSNDSKPHSGNSNKTHRSVFGSIGGTLNKRTSAVSSNDGGETSDFDDDSNYVSTNAASDTFSVNTGSANAGTGNSEQNKVLFSYTRQDDDEIDISLEDSISLVTADTGSGWTRIKNNTTGETGLVPTSYVEINQKASNSPRGPAPAAPPSRRVTASIRTVEAIYDYEAAGDDELSISQGETIKVIRGDDGSGWTYGESNGAKGLFPSSYCK</sequence>
<dbReference type="STRING" id="436907.A7TKS4"/>
<dbReference type="InterPro" id="IPR036028">
    <property type="entry name" value="SH3-like_dom_sf"/>
</dbReference>
<dbReference type="FunCoup" id="A7TKS4">
    <property type="interactions" value="388"/>
</dbReference>
<dbReference type="GO" id="GO:0008047">
    <property type="term" value="F:enzyme activator activity"/>
    <property type="evidence" value="ECO:0007669"/>
    <property type="project" value="EnsemblFungi"/>
</dbReference>
<evidence type="ECO:0000259" key="11">
    <source>
        <dbReference type="PROSITE" id="PS51741"/>
    </source>
</evidence>